<feature type="transmembrane region" description="Helical" evidence="8">
    <location>
        <begin position="98"/>
        <end position="115"/>
    </location>
</feature>
<evidence type="ECO:0000256" key="5">
    <source>
        <dbReference type="ARBA" id="ARBA00022989"/>
    </source>
</evidence>
<reference evidence="9 10" key="1">
    <citation type="submission" date="2018-11" db="EMBL/GenBank/DDBJ databases">
        <title>Genomic Encyclopedia of Type Strains, Phase IV (KMG-IV): sequencing the most valuable type-strain genomes for metagenomic binning, comparative biology and taxonomic classification.</title>
        <authorList>
            <person name="Goeker M."/>
        </authorList>
    </citation>
    <scope>NUCLEOTIDE SEQUENCE [LARGE SCALE GENOMIC DNA]</scope>
    <source>
        <strain evidence="9 10">DSM 29158</strain>
    </source>
</reference>
<feature type="transmembrane region" description="Helical" evidence="8">
    <location>
        <begin position="309"/>
        <end position="330"/>
    </location>
</feature>
<dbReference type="InterPro" id="IPR018480">
    <property type="entry name" value="PNAcMuramoyl-5peptid_Trfase_CS"/>
</dbReference>
<dbReference type="GO" id="GO:0009103">
    <property type="term" value="P:lipopolysaccharide biosynthetic process"/>
    <property type="evidence" value="ECO:0007669"/>
    <property type="project" value="TreeGrafter"/>
</dbReference>
<evidence type="ECO:0000313" key="10">
    <source>
        <dbReference type="Proteomes" id="UP000277108"/>
    </source>
</evidence>
<gene>
    <name evidence="9" type="ORF">EDD62_0087</name>
</gene>
<keyword evidence="3 9" id="KW-0808">Transferase</keyword>
<feature type="transmembrane region" description="Helical" evidence="8">
    <location>
        <begin position="208"/>
        <end position="225"/>
    </location>
</feature>
<evidence type="ECO:0000256" key="1">
    <source>
        <dbReference type="ARBA" id="ARBA00004651"/>
    </source>
</evidence>
<feature type="binding site" evidence="7">
    <location>
        <position position="207"/>
    </location>
    <ligand>
        <name>Mg(2+)</name>
        <dbReference type="ChEBI" id="CHEBI:18420"/>
    </ligand>
</feature>
<dbReference type="GO" id="GO:0005886">
    <property type="term" value="C:plasma membrane"/>
    <property type="evidence" value="ECO:0007669"/>
    <property type="project" value="UniProtKB-SubCell"/>
</dbReference>
<dbReference type="RefSeq" id="WP_123807114.1">
    <property type="nucleotide sequence ID" value="NZ_RKRK01000002.1"/>
</dbReference>
<feature type="transmembrane region" description="Helical" evidence="8">
    <location>
        <begin position="177"/>
        <end position="196"/>
    </location>
</feature>
<dbReference type="OrthoDB" id="9783652at2"/>
<comment type="caution">
    <text evidence="9">The sequence shown here is derived from an EMBL/GenBank/DDBJ whole genome shotgun (WGS) entry which is preliminary data.</text>
</comment>
<keyword evidence="10" id="KW-1185">Reference proteome</keyword>
<dbReference type="EMBL" id="RKRK01000002">
    <property type="protein sequence ID" value="RPF57469.1"/>
    <property type="molecule type" value="Genomic_DNA"/>
</dbReference>
<dbReference type="PROSITE" id="PS01348">
    <property type="entry name" value="MRAY_2"/>
    <property type="match status" value="1"/>
</dbReference>
<accession>A0A3N5BLL7</accession>
<comment type="cofactor">
    <cofactor evidence="7">
        <name>Mg(2+)</name>
        <dbReference type="ChEBI" id="CHEBI:18420"/>
    </cofactor>
</comment>
<feature type="transmembrane region" description="Helical" evidence="8">
    <location>
        <begin position="121"/>
        <end position="140"/>
    </location>
</feature>
<dbReference type="Pfam" id="PF00953">
    <property type="entry name" value="Glycos_transf_4"/>
    <property type="match status" value="1"/>
</dbReference>
<dbReference type="GO" id="GO:0046872">
    <property type="term" value="F:metal ion binding"/>
    <property type="evidence" value="ECO:0007669"/>
    <property type="project" value="UniProtKB-KW"/>
</dbReference>
<organism evidence="9 10">
    <name type="scientific">Abyssicoccus albus</name>
    <dbReference type="NCBI Taxonomy" id="1817405"/>
    <lineage>
        <taxon>Bacteria</taxon>
        <taxon>Bacillati</taxon>
        <taxon>Bacillota</taxon>
        <taxon>Bacilli</taxon>
        <taxon>Bacillales</taxon>
        <taxon>Abyssicoccaceae</taxon>
    </lineage>
</organism>
<keyword evidence="2" id="KW-1003">Cell membrane</keyword>
<evidence type="ECO:0000256" key="8">
    <source>
        <dbReference type="SAM" id="Phobius"/>
    </source>
</evidence>
<feature type="binding site" evidence="7">
    <location>
        <position position="147"/>
    </location>
    <ligand>
        <name>Mg(2+)</name>
        <dbReference type="ChEBI" id="CHEBI:18420"/>
    </ligand>
</feature>
<feature type="transmembrane region" description="Helical" evidence="8">
    <location>
        <begin position="231"/>
        <end position="252"/>
    </location>
</feature>
<feature type="transmembrane region" description="Helical" evidence="8">
    <location>
        <begin position="69"/>
        <end position="86"/>
    </location>
</feature>
<dbReference type="AlphaFoldDB" id="A0A3N5BLL7"/>
<keyword evidence="7" id="KW-0460">Magnesium</keyword>
<evidence type="ECO:0000313" key="9">
    <source>
        <dbReference type="EMBL" id="RPF57469.1"/>
    </source>
</evidence>
<dbReference type="GO" id="GO:0071555">
    <property type="term" value="P:cell wall organization"/>
    <property type="evidence" value="ECO:0007669"/>
    <property type="project" value="TreeGrafter"/>
</dbReference>
<dbReference type="PANTHER" id="PTHR22926:SF3">
    <property type="entry name" value="UNDECAPRENYL-PHOSPHATE ALPHA-N-ACETYLGLUCOSAMINYL 1-PHOSPHATE TRANSFERASE"/>
    <property type="match status" value="1"/>
</dbReference>
<dbReference type="Proteomes" id="UP000277108">
    <property type="component" value="Unassembled WGS sequence"/>
</dbReference>
<feature type="transmembrane region" description="Helical" evidence="8">
    <location>
        <begin position="152"/>
        <end position="171"/>
    </location>
</feature>
<keyword evidence="4 8" id="KW-0812">Transmembrane</keyword>
<keyword evidence="7" id="KW-0479">Metal-binding</keyword>
<keyword evidence="5 8" id="KW-1133">Transmembrane helix</keyword>
<feature type="transmembrane region" description="Helical" evidence="8">
    <location>
        <begin position="46"/>
        <end position="63"/>
    </location>
</feature>
<evidence type="ECO:0000256" key="6">
    <source>
        <dbReference type="ARBA" id="ARBA00023136"/>
    </source>
</evidence>
<comment type="subcellular location">
    <subcellularLocation>
        <location evidence="1">Cell membrane</location>
        <topology evidence="1">Multi-pass membrane protein</topology>
    </subcellularLocation>
</comment>
<dbReference type="InterPro" id="IPR000715">
    <property type="entry name" value="Glycosyl_transferase_4"/>
</dbReference>
<dbReference type="GO" id="GO:0044038">
    <property type="term" value="P:cell wall macromolecule biosynthetic process"/>
    <property type="evidence" value="ECO:0007669"/>
    <property type="project" value="TreeGrafter"/>
</dbReference>
<feature type="transmembrane region" description="Helical" evidence="8">
    <location>
        <begin position="6"/>
        <end position="25"/>
    </location>
</feature>
<name>A0A3N5BLL7_9BACL</name>
<evidence type="ECO:0000256" key="2">
    <source>
        <dbReference type="ARBA" id="ARBA00022475"/>
    </source>
</evidence>
<feature type="transmembrane region" description="Helical" evidence="8">
    <location>
        <begin position="284"/>
        <end position="303"/>
    </location>
</feature>
<dbReference type="PANTHER" id="PTHR22926">
    <property type="entry name" value="PHOSPHO-N-ACETYLMURAMOYL-PENTAPEPTIDE-TRANSFERASE"/>
    <property type="match status" value="1"/>
</dbReference>
<protein>
    <submittedName>
        <fullName evidence="9">UDP-GlcNAc:undecaprenyl-phosphate GlcNAc-1-phosphate transferase</fullName>
    </submittedName>
</protein>
<evidence type="ECO:0000256" key="3">
    <source>
        <dbReference type="ARBA" id="ARBA00022679"/>
    </source>
</evidence>
<proteinExistence type="predicted"/>
<dbReference type="CDD" id="cd06853">
    <property type="entry name" value="GT_WecA_like"/>
    <property type="match status" value="1"/>
</dbReference>
<dbReference type="GO" id="GO:0016780">
    <property type="term" value="F:phosphotransferase activity, for other substituted phosphate groups"/>
    <property type="evidence" value="ECO:0007669"/>
    <property type="project" value="InterPro"/>
</dbReference>
<evidence type="ECO:0000256" key="4">
    <source>
        <dbReference type="ARBA" id="ARBA00022692"/>
    </source>
</evidence>
<evidence type="ECO:0000256" key="7">
    <source>
        <dbReference type="PIRSR" id="PIRSR600715-1"/>
    </source>
</evidence>
<sequence>MQTLIVLLLTFCVAIITTPLTIILAKRWDIVDMPNDRKVHKTPIPTIGGVPIYISFIVGLLIADPFEPEIKPIVIGGGILLLLGLIDDVVDLKAWIKLLVQTFVAGIVVYYGIMIDFISPFGYLIEFGFWSIPVTIIWVVGITNAFNLIDGLDGLSSGVAVIALTTIGFISILQGNIFIMLICVILIGSLLGFLVYNFHPAKIFMGDNGALLIGYIISVVSLLGFKNITLISLFFPLVILGVPFVDMFFAVIRRYKKGVSIVNADKEHLHHKLIKLGFSHRQTVILIYTIAIMFSAASIVLYHSTNWGVFIIFVLLLITIQLIVEMTGLIDDDYKPILNTIRNMIRRKN</sequence>
<keyword evidence="6 8" id="KW-0472">Membrane</keyword>